<organism evidence="2 3">
    <name type="scientific">Botryotinia calthae</name>
    <dbReference type="NCBI Taxonomy" id="38488"/>
    <lineage>
        <taxon>Eukaryota</taxon>
        <taxon>Fungi</taxon>
        <taxon>Dikarya</taxon>
        <taxon>Ascomycota</taxon>
        <taxon>Pezizomycotina</taxon>
        <taxon>Leotiomycetes</taxon>
        <taxon>Helotiales</taxon>
        <taxon>Sclerotiniaceae</taxon>
        <taxon>Botryotinia</taxon>
    </lineage>
</organism>
<evidence type="ECO:0000313" key="2">
    <source>
        <dbReference type="EMBL" id="TEY59627.1"/>
    </source>
</evidence>
<accession>A0A4Y8CZY0</accession>
<name>A0A4Y8CZY0_9HELO</name>
<gene>
    <name evidence="2" type="ORF">BOTCAL_0190g00150</name>
</gene>
<feature type="region of interest" description="Disordered" evidence="1">
    <location>
        <begin position="1"/>
        <end position="67"/>
    </location>
</feature>
<dbReference type="AlphaFoldDB" id="A0A4Y8CZY0"/>
<comment type="caution">
    <text evidence="2">The sequence shown here is derived from an EMBL/GenBank/DDBJ whole genome shotgun (WGS) entry which is preliminary data.</text>
</comment>
<dbReference type="OrthoDB" id="3557373at2759"/>
<dbReference type="EMBL" id="PHWZ01000190">
    <property type="protein sequence ID" value="TEY59627.1"/>
    <property type="molecule type" value="Genomic_DNA"/>
</dbReference>
<dbReference type="Proteomes" id="UP000297299">
    <property type="component" value="Unassembled WGS sequence"/>
</dbReference>
<proteinExistence type="predicted"/>
<feature type="compositionally biased region" description="Polar residues" evidence="1">
    <location>
        <begin position="43"/>
        <end position="55"/>
    </location>
</feature>
<protein>
    <submittedName>
        <fullName evidence="2">Uncharacterized protein</fullName>
    </submittedName>
</protein>
<evidence type="ECO:0000256" key="1">
    <source>
        <dbReference type="SAM" id="MobiDB-lite"/>
    </source>
</evidence>
<evidence type="ECO:0000313" key="3">
    <source>
        <dbReference type="Proteomes" id="UP000297299"/>
    </source>
</evidence>
<keyword evidence="3" id="KW-1185">Reference proteome</keyword>
<sequence>MFLQKLRSFSFPLNSKTPPEDDKKHHQHRKLPRTPNSEHKNPLSPSTTVSTNGSHRSPRKTSICAEVKETSKINNETDENLEGREFREYLEKCRKAEDAEERKRKKMAEKRKEVNLKWRKRKPAFLEPLIHEDTTPHTNKLRKRRHNTHMRNLPEIPQYISKSTRYNVEGECELFWPLQSQLLALAVA</sequence>
<reference evidence="2 3" key="1">
    <citation type="submission" date="2017-11" db="EMBL/GenBank/DDBJ databases">
        <title>Comparative genomics of Botrytis spp.</title>
        <authorList>
            <person name="Valero-Jimenez C.A."/>
            <person name="Tapia P."/>
            <person name="Veloso J."/>
            <person name="Silva-Moreno E."/>
            <person name="Staats M."/>
            <person name="Valdes J.H."/>
            <person name="Van Kan J.A.L."/>
        </authorList>
    </citation>
    <scope>NUCLEOTIDE SEQUENCE [LARGE SCALE GENOMIC DNA]</scope>
    <source>
        <strain evidence="2 3">MUCL2830</strain>
    </source>
</reference>